<dbReference type="Gene3D" id="1.10.10.10">
    <property type="entry name" value="Winged helix-like DNA-binding domain superfamily/Winged helix DNA-binding domain"/>
    <property type="match status" value="1"/>
</dbReference>
<feature type="domain" description="RNA polymerase sigma-70 region 2" evidence="7">
    <location>
        <begin position="47"/>
        <end position="113"/>
    </location>
</feature>
<dbReference type="CDD" id="cd06171">
    <property type="entry name" value="Sigma70_r4"/>
    <property type="match status" value="1"/>
</dbReference>
<keyword evidence="10" id="KW-1185">Reference proteome</keyword>
<dbReference type="HOGENOM" id="CLU_047691_9_3_7"/>
<dbReference type="InterPro" id="IPR039425">
    <property type="entry name" value="RNA_pol_sigma-70-like"/>
</dbReference>
<dbReference type="GO" id="GO:0003677">
    <property type="term" value="F:DNA binding"/>
    <property type="evidence" value="ECO:0007669"/>
    <property type="project" value="UniProtKB-KW"/>
</dbReference>
<keyword evidence="3" id="KW-0731">Sigma factor</keyword>
<protein>
    <recommendedName>
        <fullName evidence="11">RNA polymerase sigma factor</fullName>
    </recommendedName>
</protein>
<comment type="similarity">
    <text evidence="1">Belongs to the sigma-70 factor family. ECF subfamily.</text>
</comment>
<dbReference type="InterPro" id="IPR014284">
    <property type="entry name" value="RNA_pol_sigma-70_dom"/>
</dbReference>
<dbReference type="InterPro" id="IPR036388">
    <property type="entry name" value="WH-like_DNA-bd_sf"/>
</dbReference>
<dbReference type="InterPro" id="IPR007627">
    <property type="entry name" value="RNA_pol_sigma70_r2"/>
</dbReference>
<dbReference type="Gene3D" id="1.10.1740.10">
    <property type="match status" value="1"/>
</dbReference>
<evidence type="ECO:0000256" key="3">
    <source>
        <dbReference type="ARBA" id="ARBA00023082"/>
    </source>
</evidence>
<dbReference type="AlphaFoldDB" id="W4L4B1"/>
<dbReference type="NCBIfam" id="TIGR02937">
    <property type="entry name" value="sigma70-ECF"/>
    <property type="match status" value="1"/>
</dbReference>
<evidence type="ECO:0000256" key="2">
    <source>
        <dbReference type="ARBA" id="ARBA00023015"/>
    </source>
</evidence>
<dbReference type="EMBL" id="AZHW01001390">
    <property type="protein sequence ID" value="ETW92729.1"/>
    <property type="molecule type" value="Genomic_DNA"/>
</dbReference>
<accession>W4L4B1</accession>
<comment type="caution">
    <text evidence="9">The sequence shown here is derived from an EMBL/GenBank/DDBJ whole genome shotgun (WGS) entry which is preliminary data.</text>
</comment>
<dbReference type="Proteomes" id="UP000019141">
    <property type="component" value="Unassembled WGS sequence"/>
</dbReference>
<feature type="compositionally biased region" description="Basic and acidic residues" evidence="6">
    <location>
        <begin position="114"/>
        <end position="131"/>
    </location>
</feature>
<dbReference type="SUPFAM" id="SSF88946">
    <property type="entry name" value="Sigma2 domain of RNA polymerase sigma factors"/>
    <property type="match status" value="1"/>
</dbReference>
<feature type="domain" description="RNA polymerase sigma factor 70 region 4 type 2" evidence="8">
    <location>
        <begin position="139"/>
        <end position="189"/>
    </location>
</feature>
<dbReference type="PATRIC" id="fig|1429438.4.peg.7918"/>
<evidence type="ECO:0000256" key="6">
    <source>
        <dbReference type="SAM" id="MobiDB-lite"/>
    </source>
</evidence>
<dbReference type="PANTHER" id="PTHR43133:SF8">
    <property type="entry name" value="RNA POLYMERASE SIGMA FACTOR HI_1459-RELATED"/>
    <property type="match status" value="1"/>
</dbReference>
<evidence type="ECO:0000256" key="5">
    <source>
        <dbReference type="ARBA" id="ARBA00023163"/>
    </source>
</evidence>
<dbReference type="SUPFAM" id="SSF88659">
    <property type="entry name" value="Sigma3 and sigma4 domains of RNA polymerase sigma factors"/>
    <property type="match status" value="1"/>
</dbReference>
<evidence type="ECO:0008006" key="11">
    <source>
        <dbReference type="Google" id="ProtNLM"/>
    </source>
</evidence>
<dbReference type="Pfam" id="PF08281">
    <property type="entry name" value="Sigma70_r4_2"/>
    <property type="match status" value="1"/>
</dbReference>
<dbReference type="PANTHER" id="PTHR43133">
    <property type="entry name" value="RNA POLYMERASE ECF-TYPE SIGMA FACTO"/>
    <property type="match status" value="1"/>
</dbReference>
<sequence>MRAGSLGQWWAGVRQPVSVAMEPPPAGGDDWQLLAAAQAGEGGFDRLFTRHKDYVYRLAWGFTGDHALADDVTQEVFIRLVKIKRWQPRALFRTWLYKIVLNTSRELRRRHRRETGELPSDHDERRGVEPAYHQHDHDVAKALMSLPERQREVVVLRFYEELSTKETARIMGCREGTVKTHLHRALMALRDVLTAAID</sequence>
<dbReference type="GO" id="GO:0016987">
    <property type="term" value="F:sigma factor activity"/>
    <property type="evidence" value="ECO:0007669"/>
    <property type="project" value="UniProtKB-KW"/>
</dbReference>
<dbReference type="InterPro" id="IPR013325">
    <property type="entry name" value="RNA_pol_sigma_r2"/>
</dbReference>
<evidence type="ECO:0000259" key="8">
    <source>
        <dbReference type="Pfam" id="PF08281"/>
    </source>
</evidence>
<evidence type="ECO:0000256" key="4">
    <source>
        <dbReference type="ARBA" id="ARBA00023125"/>
    </source>
</evidence>
<evidence type="ECO:0000313" key="9">
    <source>
        <dbReference type="EMBL" id="ETW92729.1"/>
    </source>
</evidence>
<evidence type="ECO:0000256" key="1">
    <source>
        <dbReference type="ARBA" id="ARBA00010641"/>
    </source>
</evidence>
<name>W4L4B1_ENTF1</name>
<keyword evidence="2" id="KW-0805">Transcription regulation</keyword>
<reference evidence="9 10" key="1">
    <citation type="journal article" date="2014" name="Nature">
        <title>An environmental bacterial taxon with a large and distinct metabolic repertoire.</title>
        <authorList>
            <person name="Wilson M.C."/>
            <person name="Mori T."/>
            <person name="Ruckert C."/>
            <person name="Uria A.R."/>
            <person name="Helf M.J."/>
            <person name="Takada K."/>
            <person name="Gernert C."/>
            <person name="Steffens U.A."/>
            <person name="Heycke N."/>
            <person name="Schmitt S."/>
            <person name="Rinke C."/>
            <person name="Helfrich E.J."/>
            <person name="Brachmann A.O."/>
            <person name="Gurgui C."/>
            <person name="Wakimoto T."/>
            <person name="Kracht M."/>
            <person name="Crusemann M."/>
            <person name="Hentschel U."/>
            <person name="Abe I."/>
            <person name="Matsunaga S."/>
            <person name="Kalinowski J."/>
            <person name="Takeyama H."/>
            <person name="Piel J."/>
        </authorList>
    </citation>
    <scope>NUCLEOTIDE SEQUENCE [LARGE SCALE GENOMIC DNA]</scope>
    <source>
        <strain evidence="10">TSY1</strain>
    </source>
</reference>
<organism evidence="9 10">
    <name type="scientific">Entotheonella factor</name>
    <dbReference type="NCBI Taxonomy" id="1429438"/>
    <lineage>
        <taxon>Bacteria</taxon>
        <taxon>Pseudomonadati</taxon>
        <taxon>Nitrospinota/Tectimicrobiota group</taxon>
        <taxon>Candidatus Tectimicrobiota</taxon>
        <taxon>Candidatus Entotheonellia</taxon>
        <taxon>Candidatus Entotheonellales</taxon>
        <taxon>Candidatus Entotheonellaceae</taxon>
        <taxon>Candidatus Entotheonella</taxon>
    </lineage>
</organism>
<keyword evidence="5" id="KW-0804">Transcription</keyword>
<keyword evidence="4" id="KW-0238">DNA-binding</keyword>
<dbReference type="InterPro" id="IPR013249">
    <property type="entry name" value="RNA_pol_sigma70_r4_t2"/>
</dbReference>
<evidence type="ECO:0000259" key="7">
    <source>
        <dbReference type="Pfam" id="PF04542"/>
    </source>
</evidence>
<gene>
    <name evidence="9" type="ORF">ETSY1_42380</name>
</gene>
<feature type="region of interest" description="Disordered" evidence="6">
    <location>
        <begin position="112"/>
        <end position="131"/>
    </location>
</feature>
<dbReference type="InterPro" id="IPR013324">
    <property type="entry name" value="RNA_pol_sigma_r3/r4-like"/>
</dbReference>
<proteinExistence type="inferred from homology"/>
<dbReference type="GO" id="GO:0006352">
    <property type="term" value="P:DNA-templated transcription initiation"/>
    <property type="evidence" value="ECO:0007669"/>
    <property type="project" value="InterPro"/>
</dbReference>
<dbReference type="Pfam" id="PF04542">
    <property type="entry name" value="Sigma70_r2"/>
    <property type="match status" value="1"/>
</dbReference>
<evidence type="ECO:0000313" key="10">
    <source>
        <dbReference type="Proteomes" id="UP000019141"/>
    </source>
</evidence>